<dbReference type="Pfam" id="PF00168">
    <property type="entry name" value="C2"/>
    <property type="match status" value="1"/>
</dbReference>
<organism evidence="2 3">
    <name type="scientific">Ignelater luminosus</name>
    <name type="common">Cucubano</name>
    <name type="synonym">Pyrophorus luminosus</name>
    <dbReference type="NCBI Taxonomy" id="2038154"/>
    <lineage>
        <taxon>Eukaryota</taxon>
        <taxon>Metazoa</taxon>
        <taxon>Ecdysozoa</taxon>
        <taxon>Arthropoda</taxon>
        <taxon>Hexapoda</taxon>
        <taxon>Insecta</taxon>
        <taxon>Pterygota</taxon>
        <taxon>Neoptera</taxon>
        <taxon>Endopterygota</taxon>
        <taxon>Coleoptera</taxon>
        <taxon>Polyphaga</taxon>
        <taxon>Elateriformia</taxon>
        <taxon>Elateroidea</taxon>
        <taxon>Elateridae</taxon>
        <taxon>Agrypninae</taxon>
        <taxon>Pyrophorini</taxon>
        <taxon>Ignelater</taxon>
    </lineage>
</organism>
<dbReference type="InterPro" id="IPR000008">
    <property type="entry name" value="C2_dom"/>
</dbReference>
<dbReference type="GO" id="GO:0017156">
    <property type="term" value="P:calcium-ion regulated exocytosis"/>
    <property type="evidence" value="ECO:0007669"/>
    <property type="project" value="TreeGrafter"/>
</dbReference>
<evidence type="ECO:0000259" key="1">
    <source>
        <dbReference type="Pfam" id="PF00168"/>
    </source>
</evidence>
<proteinExistence type="predicted"/>
<dbReference type="GO" id="GO:0070382">
    <property type="term" value="C:exocytic vesicle"/>
    <property type="evidence" value="ECO:0007669"/>
    <property type="project" value="TreeGrafter"/>
</dbReference>
<dbReference type="PANTHER" id="PTHR10024:SF374">
    <property type="entry name" value="C2 DOMAIN-CONTAINING PROTEIN"/>
    <property type="match status" value="1"/>
</dbReference>
<dbReference type="GO" id="GO:0005886">
    <property type="term" value="C:plasma membrane"/>
    <property type="evidence" value="ECO:0007669"/>
    <property type="project" value="TreeGrafter"/>
</dbReference>
<evidence type="ECO:0000313" key="3">
    <source>
        <dbReference type="Proteomes" id="UP000801492"/>
    </source>
</evidence>
<feature type="domain" description="C2" evidence="1">
    <location>
        <begin position="45"/>
        <end position="103"/>
    </location>
</feature>
<evidence type="ECO:0000313" key="2">
    <source>
        <dbReference type="EMBL" id="KAF2881638.1"/>
    </source>
</evidence>
<dbReference type="InterPro" id="IPR035892">
    <property type="entry name" value="C2_domain_sf"/>
</dbReference>
<dbReference type="Proteomes" id="UP000801492">
    <property type="component" value="Unassembled WGS sequence"/>
</dbReference>
<protein>
    <recommendedName>
        <fullName evidence="1">C2 domain-containing protein</fullName>
    </recommendedName>
</protein>
<dbReference type="Gene3D" id="2.60.40.150">
    <property type="entry name" value="C2 domain"/>
    <property type="match status" value="1"/>
</dbReference>
<comment type="caution">
    <text evidence="2">The sequence shown here is derived from an EMBL/GenBank/DDBJ whole genome shotgun (WGS) entry which is preliminary data.</text>
</comment>
<dbReference type="GO" id="GO:0000149">
    <property type="term" value="F:SNARE binding"/>
    <property type="evidence" value="ECO:0007669"/>
    <property type="project" value="TreeGrafter"/>
</dbReference>
<dbReference type="SUPFAM" id="SSF49562">
    <property type="entry name" value="C2 domain (Calcium/lipid-binding domain, CaLB)"/>
    <property type="match status" value="1"/>
</dbReference>
<dbReference type="GO" id="GO:0005544">
    <property type="term" value="F:calcium-dependent phospholipid binding"/>
    <property type="evidence" value="ECO:0007669"/>
    <property type="project" value="TreeGrafter"/>
</dbReference>
<accession>A0A8K0G0T3</accession>
<sequence length="361" mass="41412">MSLSLDKLKNFLSSKTSTLNGDSNSESTTKPQVGFKISFNDDTKQLKVRVIGARHLPVLYGNSKPEGYLIKVRVFPGRDKFETQLVKDSWPTFNEEFDFIIHGDSRRQCDDEFAGKFVVLTAYAVLSHQQKSTKSKSKNSFRKLFSFLNENEDFKRDEKRRRSSNRLSLTNRRTIGAVTYNLEPRFFTMKLRNNFVGTPDVWREIQDISSGLEIESRESKKGALEVTVVYSTSEDGNNDLFEVSLSRLRCSMSTMQEHEKLKGSLYIKMKAMEQDELISKWKSGRFEPTISLKIEPETAVLQAFVKNDNLNDVQIFIILMCKNVLGKKTILGQIVLDRNTKLWKQVVGNPSSSITRMINLE</sequence>
<dbReference type="CDD" id="cd00030">
    <property type="entry name" value="C2"/>
    <property type="match status" value="1"/>
</dbReference>
<name>A0A8K0G0T3_IGNLU</name>
<dbReference type="GO" id="GO:0005509">
    <property type="term" value="F:calcium ion binding"/>
    <property type="evidence" value="ECO:0007669"/>
    <property type="project" value="TreeGrafter"/>
</dbReference>
<dbReference type="PANTHER" id="PTHR10024">
    <property type="entry name" value="SYNAPTOTAGMIN"/>
    <property type="match status" value="1"/>
</dbReference>
<dbReference type="GO" id="GO:0030276">
    <property type="term" value="F:clathrin binding"/>
    <property type="evidence" value="ECO:0007669"/>
    <property type="project" value="TreeGrafter"/>
</dbReference>
<dbReference type="EMBL" id="VTPC01090711">
    <property type="protein sequence ID" value="KAF2881638.1"/>
    <property type="molecule type" value="Genomic_DNA"/>
</dbReference>
<keyword evidence="3" id="KW-1185">Reference proteome</keyword>
<dbReference type="OrthoDB" id="8251120at2759"/>
<dbReference type="AlphaFoldDB" id="A0A8K0G0T3"/>
<gene>
    <name evidence="2" type="ORF">ILUMI_24495</name>
</gene>
<dbReference type="GO" id="GO:0001786">
    <property type="term" value="F:phosphatidylserine binding"/>
    <property type="evidence" value="ECO:0007669"/>
    <property type="project" value="TreeGrafter"/>
</dbReference>
<reference evidence="2" key="1">
    <citation type="submission" date="2019-08" db="EMBL/GenBank/DDBJ databases">
        <title>The genome of the North American firefly Photinus pyralis.</title>
        <authorList>
            <consortium name="Photinus pyralis genome working group"/>
            <person name="Fallon T.R."/>
            <person name="Sander Lower S.E."/>
            <person name="Weng J.-K."/>
        </authorList>
    </citation>
    <scope>NUCLEOTIDE SEQUENCE</scope>
    <source>
        <strain evidence="2">TRF0915ILg1</strain>
        <tissue evidence="2">Whole body</tissue>
    </source>
</reference>